<dbReference type="GO" id="GO:0017102">
    <property type="term" value="C:methionyl glutamyl tRNA synthetase complex"/>
    <property type="evidence" value="ECO:0007669"/>
    <property type="project" value="TreeGrafter"/>
</dbReference>
<dbReference type="InterPro" id="IPR011035">
    <property type="entry name" value="Ribosomal_bL25/Gln-tRNA_synth"/>
</dbReference>
<dbReference type="Pfam" id="PF00458">
    <property type="entry name" value="WHEP-TRS"/>
    <property type="match status" value="1"/>
</dbReference>
<feature type="region of interest" description="Disordered" evidence="19">
    <location>
        <begin position="47"/>
        <end position="102"/>
    </location>
</feature>
<evidence type="ECO:0000256" key="9">
    <source>
        <dbReference type="ARBA" id="ARBA00022692"/>
    </source>
</evidence>
<dbReference type="InterPro" id="IPR058533">
    <property type="entry name" value="Cation_efflux_TM"/>
</dbReference>
<dbReference type="InterPro" id="IPR009068">
    <property type="entry name" value="uS15_NS1_RNA-bd_sf"/>
</dbReference>
<feature type="compositionally biased region" description="Basic residues" evidence="19">
    <location>
        <begin position="86"/>
        <end position="95"/>
    </location>
</feature>
<dbReference type="InterPro" id="IPR049437">
    <property type="entry name" value="tRNA-synt_1c_C2"/>
</dbReference>
<dbReference type="InterPro" id="IPR004046">
    <property type="entry name" value="GST_C"/>
</dbReference>
<evidence type="ECO:0000256" key="10">
    <source>
        <dbReference type="ARBA" id="ARBA00022741"/>
    </source>
</evidence>
<keyword evidence="14" id="KW-1133">Transmembrane helix</keyword>
<evidence type="ECO:0000259" key="21">
    <source>
        <dbReference type="PROSITE" id="PS51185"/>
    </source>
</evidence>
<evidence type="ECO:0000256" key="11">
    <source>
        <dbReference type="ARBA" id="ARBA00022840"/>
    </source>
</evidence>
<dbReference type="Gene3D" id="1.20.1510.10">
    <property type="entry name" value="Cation efflux protein transmembrane domain"/>
    <property type="match status" value="1"/>
</dbReference>
<keyword evidence="15" id="KW-0472">Membrane</keyword>
<name>A0A9W6YJT9_9STRA</name>
<dbReference type="InterPro" id="IPR027469">
    <property type="entry name" value="Cation_efflux_TMD_sf"/>
</dbReference>
<gene>
    <name evidence="22" type="ORF">Plil01_001793200</name>
</gene>
<evidence type="ECO:0000313" key="22">
    <source>
        <dbReference type="EMBL" id="GMF65238.1"/>
    </source>
</evidence>
<comment type="subcellular location">
    <subcellularLocation>
        <location evidence="2">Cytoplasm</location>
    </subcellularLocation>
    <subcellularLocation>
        <location evidence="1">Membrane</location>
        <topology evidence="1">Multi-pass membrane protein</topology>
    </subcellularLocation>
</comment>
<dbReference type="GO" id="GO:0005829">
    <property type="term" value="C:cytosol"/>
    <property type="evidence" value="ECO:0007669"/>
    <property type="project" value="TreeGrafter"/>
</dbReference>
<evidence type="ECO:0000256" key="13">
    <source>
        <dbReference type="ARBA" id="ARBA00022917"/>
    </source>
</evidence>
<dbReference type="FunFam" id="3.30.70.1350:FF:000010">
    <property type="entry name" value="Cation efflux family protein, putative"/>
    <property type="match status" value="1"/>
</dbReference>
<dbReference type="PROSITE" id="PS50405">
    <property type="entry name" value="GST_CTER"/>
    <property type="match status" value="1"/>
</dbReference>
<dbReference type="InterPro" id="IPR014729">
    <property type="entry name" value="Rossmann-like_a/b/a_fold"/>
</dbReference>
<dbReference type="HAMAP" id="MF_02076">
    <property type="entry name" value="Glu_tRNA_synth_type2"/>
    <property type="match status" value="1"/>
</dbReference>
<dbReference type="SUPFAM" id="SSF47060">
    <property type="entry name" value="S15/NS1 RNA-binding domain"/>
    <property type="match status" value="1"/>
</dbReference>
<keyword evidence="11" id="KW-0067">ATP-binding</keyword>
<evidence type="ECO:0000256" key="12">
    <source>
        <dbReference type="ARBA" id="ARBA00022884"/>
    </source>
</evidence>
<dbReference type="FunFam" id="1.10.1160.10:FF:000001">
    <property type="entry name" value="Glutamine--tRNA ligase"/>
    <property type="match status" value="1"/>
</dbReference>
<feature type="region of interest" description="Disordered" evidence="19">
    <location>
        <begin position="1409"/>
        <end position="1433"/>
    </location>
</feature>
<evidence type="ECO:0000256" key="1">
    <source>
        <dbReference type="ARBA" id="ARBA00004141"/>
    </source>
</evidence>
<dbReference type="CDD" id="cd10289">
    <property type="entry name" value="GST_C_AaRS_like"/>
    <property type="match status" value="1"/>
</dbReference>
<keyword evidence="23" id="KW-1185">Reference proteome</keyword>
<evidence type="ECO:0000256" key="15">
    <source>
        <dbReference type="ARBA" id="ARBA00023136"/>
    </source>
</evidence>
<dbReference type="InterPro" id="IPR036837">
    <property type="entry name" value="Cation_efflux_CTD_sf"/>
</dbReference>
<evidence type="ECO:0000256" key="14">
    <source>
        <dbReference type="ARBA" id="ARBA00022989"/>
    </source>
</evidence>
<evidence type="ECO:0000256" key="2">
    <source>
        <dbReference type="ARBA" id="ARBA00004496"/>
    </source>
</evidence>
<reference evidence="22" key="1">
    <citation type="submission" date="2023-04" db="EMBL/GenBank/DDBJ databases">
        <title>Phytophthora lilii NBRC 32176.</title>
        <authorList>
            <person name="Ichikawa N."/>
            <person name="Sato H."/>
            <person name="Tonouchi N."/>
        </authorList>
    </citation>
    <scope>NUCLEOTIDE SEQUENCE</scope>
    <source>
        <strain evidence="22">NBRC 32176</strain>
    </source>
</reference>
<dbReference type="CDD" id="cd00936">
    <property type="entry name" value="WEPRS_RNA"/>
    <property type="match status" value="1"/>
</dbReference>
<dbReference type="Gene3D" id="3.40.50.620">
    <property type="entry name" value="HUPs"/>
    <property type="match status" value="1"/>
</dbReference>
<comment type="caution">
    <text evidence="22">The sequence shown here is derived from an EMBL/GenBank/DDBJ whole genome shotgun (WGS) entry which is preliminary data.</text>
</comment>
<dbReference type="FunFam" id="3.90.800.10:FF:000001">
    <property type="entry name" value="Glutamine--tRNA ligase"/>
    <property type="match status" value="1"/>
</dbReference>
<dbReference type="Gene3D" id="3.30.70.1350">
    <property type="entry name" value="Cation efflux protein, cytoplasmic domain"/>
    <property type="match status" value="1"/>
</dbReference>
<evidence type="ECO:0000256" key="7">
    <source>
        <dbReference type="ARBA" id="ARBA00022553"/>
    </source>
</evidence>
<dbReference type="InterPro" id="IPR020058">
    <property type="entry name" value="Glu/Gln-tRNA-synth_Ib_cat-dom"/>
</dbReference>
<feature type="compositionally biased region" description="Basic and acidic residues" evidence="19">
    <location>
        <begin position="75"/>
        <end position="85"/>
    </location>
</feature>
<evidence type="ECO:0000256" key="3">
    <source>
        <dbReference type="ARBA" id="ARBA00008927"/>
    </source>
</evidence>
<protein>
    <recommendedName>
        <fullName evidence="4">glutamate--tRNA ligase</fullName>
        <ecNumber evidence="4">6.1.1.17</ecNumber>
    </recommendedName>
    <alternativeName>
        <fullName evidence="17">Glutamyl-tRNA synthetase</fullName>
    </alternativeName>
</protein>
<evidence type="ECO:0000256" key="16">
    <source>
        <dbReference type="ARBA" id="ARBA00023146"/>
    </source>
</evidence>
<dbReference type="InterPro" id="IPR050132">
    <property type="entry name" value="Gln/Glu-tRNA_Ligase"/>
</dbReference>
<dbReference type="GO" id="GO:0004818">
    <property type="term" value="F:glutamate-tRNA ligase activity"/>
    <property type="evidence" value="ECO:0007669"/>
    <property type="project" value="UniProtKB-EC"/>
</dbReference>
<dbReference type="InterPro" id="IPR036282">
    <property type="entry name" value="Glutathione-S-Trfase_C_sf"/>
</dbReference>
<dbReference type="Pfam" id="PF00043">
    <property type="entry name" value="GST_C"/>
    <property type="match status" value="1"/>
</dbReference>
<keyword evidence="9" id="KW-0812">Transmembrane</keyword>
<evidence type="ECO:0000259" key="20">
    <source>
        <dbReference type="PROSITE" id="PS50405"/>
    </source>
</evidence>
<feature type="domain" description="GST C-terminal" evidence="20">
    <location>
        <begin position="182"/>
        <end position="336"/>
    </location>
</feature>
<evidence type="ECO:0000256" key="18">
    <source>
        <dbReference type="ARBA" id="ARBA00048351"/>
    </source>
</evidence>
<feature type="region of interest" description="Disordered" evidence="19">
    <location>
        <begin position="1516"/>
        <end position="1563"/>
    </location>
</feature>
<evidence type="ECO:0000256" key="5">
    <source>
        <dbReference type="ARBA" id="ARBA00022448"/>
    </source>
</evidence>
<dbReference type="InterPro" id="IPR002524">
    <property type="entry name" value="Cation_efflux"/>
</dbReference>
<dbReference type="InterPro" id="IPR027470">
    <property type="entry name" value="Cation_efflux_CTD"/>
</dbReference>
<dbReference type="SUPFAM" id="SSF161111">
    <property type="entry name" value="Cation efflux protein transmembrane domain-like"/>
    <property type="match status" value="1"/>
</dbReference>
<keyword evidence="5" id="KW-0813">Transport</keyword>
<dbReference type="GO" id="GO:0017101">
    <property type="term" value="C:aminoacyl-tRNA synthetase multienzyme complex"/>
    <property type="evidence" value="ECO:0007669"/>
    <property type="project" value="UniProtKB-ARBA"/>
</dbReference>
<dbReference type="SUPFAM" id="SSF47616">
    <property type="entry name" value="GST C-terminal domain-like"/>
    <property type="match status" value="1"/>
</dbReference>
<evidence type="ECO:0000256" key="17">
    <source>
        <dbReference type="ARBA" id="ARBA00030865"/>
    </source>
</evidence>
<dbReference type="PRINTS" id="PR00987">
    <property type="entry name" value="TRNASYNTHGLU"/>
</dbReference>
<dbReference type="GO" id="GO:0006424">
    <property type="term" value="P:glutamyl-tRNA aminoacylation"/>
    <property type="evidence" value="ECO:0007669"/>
    <property type="project" value="InterPro"/>
</dbReference>
<dbReference type="OrthoDB" id="10250478at2759"/>
<dbReference type="PANTHER" id="PTHR43097">
    <property type="entry name" value="GLUTAMINE-TRNA LIGASE"/>
    <property type="match status" value="1"/>
</dbReference>
<dbReference type="EMBL" id="BSXW01012455">
    <property type="protein sequence ID" value="GMF65238.1"/>
    <property type="molecule type" value="Genomic_DNA"/>
</dbReference>
<keyword evidence="12" id="KW-0694">RNA-binding</keyword>
<dbReference type="EC" id="6.1.1.17" evidence="4"/>
<dbReference type="Gene3D" id="2.40.240.10">
    <property type="entry name" value="Ribosomal Protein L25, Chain P"/>
    <property type="match status" value="2"/>
</dbReference>
<dbReference type="GO" id="GO:0016020">
    <property type="term" value="C:membrane"/>
    <property type="evidence" value="ECO:0007669"/>
    <property type="project" value="UniProtKB-SubCell"/>
</dbReference>
<dbReference type="Proteomes" id="UP001165083">
    <property type="component" value="Unassembled WGS sequence"/>
</dbReference>
<dbReference type="Gene3D" id="1.20.1050.130">
    <property type="match status" value="1"/>
</dbReference>
<dbReference type="FunFam" id="3.40.50.620:FF:000037">
    <property type="entry name" value="Glutamine--tRNA ligase cytoplasmic"/>
    <property type="match status" value="1"/>
</dbReference>
<dbReference type="InterPro" id="IPR020056">
    <property type="entry name" value="Rbsml_bL25/Gln-tRNA_synth_N"/>
</dbReference>
<dbReference type="Pfam" id="PF20974">
    <property type="entry name" value="tRNA-synt_1c_C2"/>
    <property type="match status" value="1"/>
</dbReference>
<dbReference type="Pfam" id="PF16916">
    <property type="entry name" value="ZT_dimer"/>
    <property type="match status" value="1"/>
</dbReference>
<feature type="region of interest" description="Disordered" evidence="19">
    <location>
        <begin position="1330"/>
        <end position="1363"/>
    </location>
</feature>
<dbReference type="Pfam" id="PF01545">
    <property type="entry name" value="Cation_efflux"/>
    <property type="match status" value="1"/>
</dbReference>
<evidence type="ECO:0000313" key="23">
    <source>
        <dbReference type="Proteomes" id="UP001165083"/>
    </source>
</evidence>
<keyword evidence="8" id="KW-0436">Ligase</keyword>
<dbReference type="Pfam" id="PF00749">
    <property type="entry name" value="tRNA-synt_1c"/>
    <property type="match status" value="1"/>
</dbReference>
<proteinExistence type="inferred from homology"/>
<keyword evidence="13" id="KW-0648">Protein biosynthesis</keyword>
<keyword evidence="7" id="KW-0597">Phosphoprotein</keyword>
<dbReference type="InterPro" id="IPR020059">
    <property type="entry name" value="Glu/Gln-tRNA-synth_Ib_codon-bd"/>
</dbReference>
<dbReference type="GO" id="GO:0008324">
    <property type="term" value="F:monoatomic cation transmembrane transporter activity"/>
    <property type="evidence" value="ECO:0007669"/>
    <property type="project" value="InterPro"/>
</dbReference>
<dbReference type="GO" id="GO:0003723">
    <property type="term" value="F:RNA binding"/>
    <property type="evidence" value="ECO:0007669"/>
    <property type="project" value="UniProtKB-KW"/>
</dbReference>
<feature type="domain" description="WHEP-TRS" evidence="21">
    <location>
        <begin position="3"/>
        <end position="61"/>
    </location>
</feature>
<evidence type="ECO:0000256" key="8">
    <source>
        <dbReference type="ARBA" id="ARBA00022598"/>
    </source>
</evidence>
<comment type="catalytic activity">
    <reaction evidence="18">
        <text>tRNA(Glu) + L-glutamate + ATP = L-glutamyl-tRNA(Glu) + AMP + diphosphate</text>
        <dbReference type="Rhea" id="RHEA:23540"/>
        <dbReference type="Rhea" id="RHEA-COMP:9663"/>
        <dbReference type="Rhea" id="RHEA-COMP:9680"/>
        <dbReference type="ChEBI" id="CHEBI:29985"/>
        <dbReference type="ChEBI" id="CHEBI:30616"/>
        <dbReference type="ChEBI" id="CHEBI:33019"/>
        <dbReference type="ChEBI" id="CHEBI:78442"/>
        <dbReference type="ChEBI" id="CHEBI:78520"/>
        <dbReference type="ChEBI" id="CHEBI:456215"/>
        <dbReference type="EC" id="6.1.1.17"/>
    </reaction>
</comment>
<dbReference type="GO" id="GO:0005524">
    <property type="term" value="F:ATP binding"/>
    <property type="evidence" value="ECO:0007669"/>
    <property type="project" value="UniProtKB-KW"/>
</dbReference>
<keyword evidence="16" id="KW-0030">Aminoacyl-tRNA synthetase</keyword>
<comment type="similarity">
    <text evidence="3">Belongs to the class-I aminoacyl-tRNA synthetase family. Glutamate--tRNA ligase type 2 subfamily.</text>
</comment>
<dbReference type="InterPro" id="IPR001412">
    <property type="entry name" value="aa-tRNA-synth_I_CS"/>
</dbReference>
<dbReference type="SUPFAM" id="SSF50715">
    <property type="entry name" value="Ribosomal protein L25-like"/>
    <property type="match status" value="1"/>
</dbReference>
<evidence type="ECO:0000256" key="6">
    <source>
        <dbReference type="ARBA" id="ARBA00022490"/>
    </source>
</evidence>
<evidence type="ECO:0000256" key="4">
    <source>
        <dbReference type="ARBA" id="ARBA00012835"/>
    </source>
</evidence>
<dbReference type="FunFam" id="2.40.240.10:FF:000004">
    <property type="entry name" value="Glutamyl-tRNA synthetase, cytoplasmic"/>
    <property type="match status" value="1"/>
</dbReference>
<dbReference type="FunFam" id="2.40.240.10:FF:000021">
    <property type="entry name" value="Glutamate--tRNA ligase, cytoplasmic"/>
    <property type="match status" value="1"/>
</dbReference>
<dbReference type="InterPro" id="IPR000738">
    <property type="entry name" value="WHEP-TRS_dom"/>
</dbReference>
<accession>A0A9W6YJT9</accession>
<dbReference type="PROSITE" id="PS51185">
    <property type="entry name" value="WHEP_TRS_2"/>
    <property type="match status" value="1"/>
</dbReference>
<dbReference type="Pfam" id="PF03950">
    <property type="entry name" value="tRNA-synt_1c_C"/>
    <property type="match status" value="1"/>
</dbReference>
<keyword evidence="6" id="KW-0963">Cytoplasm</keyword>
<dbReference type="SMART" id="SM00991">
    <property type="entry name" value="WHEP-TRS"/>
    <property type="match status" value="1"/>
</dbReference>
<dbReference type="PANTHER" id="PTHR43097:SF5">
    <property type="entry name" value="GLUTAMATE--TRNA LIGASE"/>
    <property type="match status" value="1"/>
</dbReference>
<feature type="compositionally biased region" description="Basic and acidic residues" evidence="19">
    <location>
        <begin position="1553"/>
        <end position="1563"/>
    </location>
</feature>
<dbReference type="NCBIfam" id="TIGR01297">
    <property type="entry name" value="CDF"/>
    <property type="match status" value="1"/>
</dbReference>
<dbReference type="InterPro" id="IPR004526">
    <property type="entry name" value="Glu-tRNA-synth_arc/euk"/>
</dbReference>
<feature type="compositionally biased region" description="Polar residues" evidence="19">
    <location>
        <begin position="1338"/>
        <end position="1363"/>
    </location>
</feature>
<dbReference type="NCBIfam" id="TIGR00463">
    <property type="entry name" value="gltX_arch"/>
    <property type="match status" value="1"/>
</dbReference>
<organism evidence="22 23">
    <name type="scientific">Phytophthora lilii</name>
    <dbReference type="NCBI Taxonomy" id="2077276"/>
    <lineage>
        <taxon>Eukaryota</taxon>
        <taxon>Sar</taxon>
        <taxon>Stramenopiles</taxon>
        <taxon>Oomycota</taxon>
        <taxon>Peronosporomycetes</taxon>
        <taxon>Peronosporales</taxon>
        <taxon>Peronosporaceae</taxon>
        <taxon>Phytophthora</taxon>
    </lineage>
</organism>
<sequence>MATEAELTAQIAAAGDKVRELKAVKDAAKADEVKEAVEQLLALKAQFKEVTGKDFGPPPKPKKEKKPQEQQPTDPAKKSKKELNKERKKAHKHALKAGVADESPAAAAAHAAPAAAAPAAAAPAPAGKKALKKAAHTGIELPTPSAEDDGVILFSSAGQLPRASYVVAQLVKYAPGFRNFGRDAASAAVVPTLTLADGRIVSGDFAIARYLARTKPELGLYGIAAKDAAASEAALPPSQIDAWLDFALTRLGANLEDDGGLQILNRVLKTQTFIVGHALSLADVGLWAQIAPLQKKLDLSPFPNVTRWLAHLEAQQTLFAKVDGSLKALKPIKSPAPAGAVKKVKESGSCPPLKGAVDGQVVTRFPPEPSGYLHIGHIKACMLNNYYARHYHGKLILRFDDTNPSKEKDEFEQSIIADLKRVDVVPDVVTYTSDYFDKIADFARQMIREGNAYMDNTSQEKMREERMEGINSKCRDQTPEENMALFEKLLKNAPEAQGYCLRGKIDMQAKNKTMRDPVFFRLNPTPHHRTGTKYQAYPTYDLACPIVDSIEGVTHALRTTEYNDRDFQYQWVLETLRLRKVTIQGFARMNFVYSVLSKRKLQWFVDNGYVEGWTDPRFPTVQGVLRRGVQVEALREFILSQGASRRITDMEWDKFWTLNKRVLDPIAPRYFAIAKESSVPLTLTNVSSEVIGIPVARHPKDPSMGNKMVRFCNKLLLERDDVANFVEGEEVTLMRHGNIIVKKVNKAADGTITSVEAENHPEGDFKKTKLKVTWLADVPDLVPLTLVEFDHLLNKPKLEEGDDFQDFLTETTRAEMHAVGDHELRNMKEGQVVQLERRGYFRVDVPYVSDDKPIVVFMVPDGKVKAMSTLSTKLAHRHGVLEDEETPAQKALRLQLSAADVKAADRITWVGVWLNVALSGLKGAAGVAFHSSGLLADAAHSLSDLVSDFVTLVSLKYCARPPDAAQPYGYGKYETMGALSVSLLLVGGSLGIMAHSLDTLLVLMEPAAAPALDAVDVAQLVDKLDPETAETLAKSVHKHAHSMVMHPAALGIAALSVAAKEVLYRMTINIGRRVHSSVLIANAWHHRSDAVTSVVAMGGIGLSLAGFPLFDPLAGIAVGGIILKMGAEMGWDATKELCDARLSDTTICSLEKAVDDVVRNTNGEVLSVRQLRSRKVGRHIHVDLTLVVDDASGVHRAVEWKQKVKSAITHKIPRVKDIIVEIATPEQLAAVAAAKAKHEDDHHDHHSHLFCGARSFTLTKKSRESDVSQSVDHDVQAAREPFDVKNVFVFARFETVDAKPPSGAYSLRYLRSVSQSEVNPEASWIEGVRQTAADRQQHSQQLHGRQPASRSSSSRDTNPPDSATYVLNGQAFAKWYYHWESGANKVQRATKHALKAYVFYQTQEGQTSGPVQATSLQHSQQHHQQGEASTVQQGPARDGALELLCVVTSPPFTVVSYRRAPLDASGALGSPGALGLGGIDAAAALMPHYATDTAHPVDSRLRRLVQNQISRAFQEYNQQQQRHNEARGSSDEALAPFRSLRSQDERDEDLQASEDRSTYERYRQLQEREGLRFRLLTPEDAAQSGSALHGQIQPREPRLVFDSMRRREDDQRWRNTNTENDGEFVDDYDEDDVRGEAVPQALTPQSWARQSPSAYEAKVTGPVGMPPSTTDPIRQAERAAGVAVQRFKQQQHQLDSHPRELQQLTDLGIVHFFVSRITTSSANSMANLEVVLTIAISQHWRYASGGATHLARLLMSISSGGDVRSPVTISSRNDTGSLTDKKREELMLVLGEVCVWAFSPENLASVQSLLTACHPLLLDNLNGSGSNDDDGKELRTAFLDCVARCWSALDGFLQSPRATQTTVRSVRELSDAILGVVFSDPELEELRSGLKAMLQRPAILLEDSKENSSSGPDTHASVTPRCNLVGWRGFVAQVREGYLDGDSHGALFKAPRHLTGGQQIGCYSQVQAEPSVLSRDNAWLRLICDGRVRVAPVAPNGLTSLMGGASCGFGGDYVAYRLEGQPAADTISGPVDSSDRRSAPDSSICVEFYWWPQSEALDRLVAYRSVVTLKTATSGAFMEARMDLERGFVERDAGAIAVVPELELWAPSERVQAVASWQPWLSVEGVYARH</sequence>
<dbReference type="SUPFAM" id="SSF52374">
    <property type="entry name" value="Nucleotidylyl transferase"/>
    <property type="match status" value="1"/>
</dbReference>
<dbReference type="PROSITE" id="PS00178">
    <property type="entry name" value="AA_TRNA_LIGASE_I"/>
    <property type="match status" value="1"/>
</dbReference>
<dbReference type="SUPFAM" id="SSF160240">
    <property type="entry name" value="Cation efflux protein cytoplasmic domain-like"/>
    <property type="match status" value="1"/>
</dbReference>
<dbReference type="Gene3D" id="1.10.287.10">
    <property type="entry name" value="S15/NS1, RNA-binding"/>
    <property type="match status" value="1"/>
</dbReference>
<evidence type="ECO:0000256" key="19">
    <source>
        <dbReference type="SAM" id="MobiDB-lite"/>
    </source>
</evidence>
<keyword evidence="10" id="KW-0547">Nucleotide-binding</keyword>
<dbReference type="InterPro" id="IPR010987">
    <property type="entry name" value="Glutathione-S-Trfase_C-like"/>
</dbReference>
<dbReference type="InterPro" id="IPR000924">
    <property type="entry name" value="Glu/Gln-tRNA-synth"/>
</dbReference>